<dbReference type="EMBL" id="LVJZ01000003">
    <property type="protein sequence ID" value="ODB95445.1"/>
    <property type="molecule type" value="Genomic_DNA"/>
</dbReference>
<dbReference type="OrthoDB" id="9892965at2"/>
<protein>
    <recommendedName>
        <fullName evidence="3">STAS/SEC14 domain-containing protein</fullName>
    </recommendedName>
</protein>
<gene>
    <name evidence="1" type="ORF">A3196_00960</name>
</gene>
<organism evidence="1 2">
    <name type="scientific">Candidatus Thiodiazotropha endoloripes</name>
    <dbReference type="NCBI Taxonomy" id="1818881"/>
    <lineage>
        <taxon>Bacteria</taxon>
        <taxon>Pseudomonadati</taxon>
        <taxon>Pseudomonadota</taxon>
        <taxon>Gammaproteobacteria</taxon>
        <taxon>Chromatiales</taxon>
        <taxon>Sedimenticolaceae</taxon>
        <taxon>Candidatus Thiodiazotropha</taxon>
    </lineage>
</organism>
<accession>A0A1E2ULM0</accession>
<reference evidence="1 2" key="1">
    <citation type="submission" date="2016-03" db="EMBL/GenBank/DDBJ databases">
        <title>Chemosynthetic sulphur-oxidizing symbionts of marine invertebrate animals are capable of nitrogen fixation.</title>
        <authorList>
            <person name="Petersen J.M."/>
            <person name="Kemper A."/>
            <person name="Gruber-Vodicka H."/>
            <person name="Cardini U."/>
            <person name="Geest Mvander."/>
            <person name="Kleiner M."/>
            <person name="Bulgheresi S."/>
            <person name="Fussmann M."/>
            <person name="Herbold C."/>
            <person name="Seah B.K.B."/>
            <person name="Antony C.Paul."/>
            <person name="Liu D."/>
            <person name="Belitz A."/>
            <person name="Weber M."/>
        </authorList>
    </citation>
    <scope>NUCLEOTIDE SEQUENCE [LARGE SCALE GENOMIC DNA]</scope>
    <source>
        <strain evidence="1">G_D</strain>
    </source>
</reference>
<evidence type="ECO:0008006" key="3">
    <source>
        <dbReference type="Google" id="ProtNLM"/>
    </source>
</evidence>
<dbReference type="RefSeq" id="WP_069015026.1">
    <property type="nucleotide sequence ID" value="NZ_LVJW01000006.1"/>
</dbReference>
<name>A0A1E2ULM0_9GAMM</name>
<dbReference type="Proteomes" id="UP000094849">
    <property type="component" value="Unassembled WGS sequence"/>
</dbReference>
<proteinExistence type="predicted"/>
<keyword evidence="2" id="KW-1185">Reference proteome</keyword>
<comment type="caution">
    <text evidence="1">The sequence shown here is derived from an EMBL/GenBank/DDBJ whole genome shotgun (WGS) entry which is preliminary data.</text>
</comment>
<evidence type="ECO:0000313" key="1">
    <source>
        <dbReference type="EMBL" id="ODB95445.1"/>
    </source>
</evidence>
<sequence>MFGMQKIDTGKVTLSLEENRYVLAVIYTNEEIEKEDVKSVTDYLDQFKEPIPIVIERTGHYSISVMVQIVMLQQTKNRLKAAAFVERNNRDALMTRIAASTYFKDIEVKSFFKKQEAVAWLMENYATEPLLADSSPS</sequence>
<dbReference type="AlphaFoldDB" id="A0A1E2ULM0"/>
<evidence type="ECO:0000313" key="2">
    <source>
        <dbReference type="Proteomes" id="UP000094849"/>
    </source>
</evidence>